<comment type="caution">
    <text evidence="6">The sequence shown here is derived from an EMBL/GenBank/DDBJ whole genome shotgun (WGS) entry which is preliminary data.</text>
</comment>
<dbReference type="PANTHER" id="PTHR24220">
    <property type="entry name" value="IMPORT ATP-BINDING PROTEIN"/>
    <property type="match status" value="1"/>
</dbReference>
<dbReference type="GO" id="GO:0005886">
    <property type="term" value="C:plasma membrane"/>
    <property type="evidence" value="ECO:0007669"/>
    <property type="project" value="TreeGrafter"/>
</dbReference>
<dbReference type="GO" id="GO:0022857">
    <property type="term" value="F:transmembrane transporter activity"/>
    <property type="evidence" value="ECO:0007669"/>
    <property type="project" value="TreeGrafter"/>
</dbReference>
<dbReference type="InterPro" id="IPR015854">
    <property type="entry name" value="ABC_transpr_LolD-like"/>
</dbReference>
<dbReference type="InterPro" id="IPR027417">
    <property type="entry name" value="P-loop_NTPase"/>
</dbReference>
<dbReference type="GO" id="GO:0005524">
    <property type="term" value="F:ATP binding"/>
    <property type="evidence" value="ECO:0007669"/>
    <property type="project" value="UniProtKB-KW"/>
</dbReference>
<organism evidence="6 7">
    <name type="scientific">Halorubrum lipolyticum DSM 21995</name>
    <dbReference type="NCBI Taxonomy" id="1227482"/>
    <lineage>
        <taxon>Archaea</taxon>
        <taxon>Methanobacteriati</taxon>
        <taxon>Methanobacteriota</taxon>
        <taxon>Stenosarchaea group</taxon>
        <taxon>Halobacteria</taxon>
        <taxon>Halobacteriales</taxon>
        <taxon>Haloferacaceae</taxon>
        <taxon>Halorubrum</taxon>
    </lineage>
</organism>
<dbReference type="GO" id="GO:0016887">
    <property type="term" value="F:ATP hydrolysis activity"/>
    <property type="evidence" value="ECO:0007669"/>
    <property type="project" value="InterPro"/>
</dbReference>
<name>M0NLA6_9EURY</name>
<dbReference type="AlphaFoldDB" id="M0NLA6"/>
<gene>
    <name evidence="6" type="ORF">C469_13020</name>
</gene>
<feature type="domain" description="ABC transporter" evidence="5">
    <location>
        <begin position="12"/>
        <end position="258"/>
    </location>
</feature>
<dbReference type="PATRIC" id="fig|1227482.3.peg.2632"/>
<evidence type="ECO:0000256" key="1">
    <source>
        <dbReference type="ARBA" id="ARBA00022448"/>
    </source>
</evidence>
<dbReference type="PROSITE" id="PS50893">
    <property type="entry name" value="ABC_TRANSPORTER_2"/>
    <property type="match status" value="1"/>
</dbReference>
<evidence type="ECO:0000313" key="6">
    <source>
        <dbReference type="EMBL" id="EMA58581.1"/>
    </source>
</evidence>
<dbReference type="Proteomes" id="UP000011650">
    <property type="component" value="Unassembled WGS sequence"/>
</dbReference>
<evidence type="ECO:0000256" key="2">
    <source>
        <dbReference type="ARBA" id="ARBA00022741"/>
    </source>
</evidence>
<dbReference type="InterPro" id="IPR003593">
    <property type="entry name" value="AAA+_ATPase"/>
</dbReference>
<dbReference type="InterPro" id="IPR003439">
    <property type="entry name" value="ABC_transporter-like_ATP-bd"/>
</dbReference>
<protein>
    <submittedName>
        <fullName evidence="6">ABC transporter ATP-binding protein LolDE</fullName>
    </submittedName>
</protein>
<keyword evidence="7" id="KW-1185">Reference proteome</keyword>
<dbReference type="SUPFAM" id="SSF52540">
    <property type="entry name" value="P-loop containing nucleoside triphosphate hydrolases"/>
    <property type="match status" value="1"/>
</dbReference>
<dbReference type="SMART" id="SM00382">
    <property type="entry name" value="AAA"/>
    <property type="match status" value="1"/>
</dbReference>
<dbReference type="Gene3D" id="3.40.50.300">
    <property type="entry name" value="P-loop containing nucleotide triphosphate hydrolases"/>
    <property type="match status" value="1"/>
</dbReference>
<dbReference type="Pfam" id="PF00005">
    <property type="entry name" value="ABC_tran"/>
    <property type="match status" value="1"/>
</dbReference>
<proteinExistence type="predicted"/>
<dbReference type="PROSITE" id="PS00211">
    <property type="entry name" value="ABC_TRANSPORTER_1"/>
    <property type="match status" value="1"/>
</dbReference>
<dbReference type="STRING" id="1227482.C469_13020"/>
<keyword evidence="1" id="KW-0813">Transport</keyword>
<sequence length="258" mass="27162">MTDLDGTAERVVTCSEVTRTFSRGGTGGWLSGGDRRAETVTAVADVSLAVSRGEFVGLAGPSGSGKSTLLHLLAGLDVPTSGTVTLAGRDVGSLSPRGRTALRLDHVGVVFQHFHLLSSLSARANVAAPLIELGHSKRQRRERATTLLERVGLGDRIDHKPGELSGGERQRVAVARALSTAPDLVIADEPTGELDTATGARVLDVLADVASDCAVIVASHDHQALDRVERVIRLRDGRREDEGADATRGENETMSGHE</sequence>
<dbReference type="InterPro" id="IPR017871">
    <property type="entry name" value="ABC_transporter-like_CS"/>
</dbReference>
<dbReference type="CDD" id="cd03255">
    <property type="entry name" value="ABC_MJ0796_LolCDE_FtsE"/>
    <property type="match status" value="1"/>
</dbReference>
<keyword evidence="2" id="KW-0547">Nucleotide-binding</keyword>
<evidence type="ECO:0000313" key="7">
    <source>
        <dbReference type="Proteomes" id="UP000011650"/>
    </source>
</evidence>
<dbReference type="InterPro" id="IPR017911">
    <property type="entry name" value="MacB-like_ATP-bd"/>
</dbReference>
<accession>M0NLA6</accession>
<feature type="region of interest" description="Disordered" evidence="4">
    <location>
        <begin position="236"/>
        <end position="258"/>
    </location>
</feature>
<evidence type="ECO:0000256" key="4">
    <source>
        <dbReference type="SAM" id="MobiDB-lite"/>
    </source>
</evidence>
<reference evidence="6 7" key="1">
    <citation type="journal article" date="2014" name="PLoS Genet.">
        <title>Phylogenetically driven sequencing of extremely halophilic archaea reveals strategies for static and dynamic osmo-response.</title>
        <authorList>
            <person name="Becker E.A."/>
            <person name="Seitzer P.M."/>
            <person name="Tritt A."/>
            <person name="Larsen D."/>
            <person name="Krusor M."/>
            <person name="Yao A.I."/>
            <person name="Wu D."/>
            <person name="Madern D."/>
            <person name="Eisen J.A."/>
            <person name="Darling A.E."/>
            <person name="Facciotti M.T."/>
        </authorList>
    </citation>
    <scope>NUCLEOTIDE SEQUENCE [LARGE SCALE GENOMIC DNA]</scope>
    <source>
        <strain evidence="6 7">DSM 21995</strain>
    </source>
</reference>
<evidence type="ECO:0000259" key="5">
    <source>
        <dbReference type="PROSITE" id="PS50893"/>
    </source>
</evidence>
<dbReference type="EMBL" id="AOJG01000035">
    <property type="protein sequence ID" value="EMA58581.1"/>
    <property type="molecule type" value="Genomic_DNA"/>
</dbReference>
<keyword evidence="3 6" id="KW-0067">ATP-binding</keyword>
<evidence type="ECO:0000256" key="3">
    <source>
        <dbReference type="ARBA" id="ARBA00022840"/>
    </source>
</evidence>